<comment type="caution">
    <text evidence="1">The sequence shown here is derived from an EMBL/GenBank/DDBJ whole genome shotgun (WGS) entry which is preliminary data.</text>
</comment>
<reference evidence="1 2" key="1">
    <citation type="journal article" date="2019" name="Int. J. Syst. Evol. Microbiol.">
        <title>The Global Catalogue of Microorganisms (GCM) 10K type strain sequencing project: providing services to taxonomists for standard genome sequencing and annotation.</title>
        <authorList>
            <consortium name="The Broad Institute Genomics Platform"/>
            <consortium name="The Broad Institute Genome Sequencing Center for Infectious Disease"/>
            <person name="Wu L."/>
            <person name="Ma J."/>
        </authorList>
    </citation>
    <scope>NUCLEOTIDE SEQUENCE [LARGE SCALE GENOMIC DNA]</scope>
    <source>
        <strain evidence="1 2">JCM 13250</strain>
    </source>
</reference>
<sequence>MTTIELLAWSGCPSHEEARERLLVLLGELGRPDVEVRVRWVETDEEAAEVGFVGSPTFRWQGSDLLPPDAAEHVGLTCRVYRRRDGRFSPLPDPEDLRDAVARAVTDRAGP</sequence>
<dbReference type="RefSeq" id="WP_344140717.1">
    <property type="nucleotide sequence ID" value="NZ_BAAALT010000371.1"/>
</dbReference>
<keyword evidence="2" id="KW-1185">Reference proteome</keyword>
<accession>A0ABN2MV85</accession>
<dbReference type="Proteomes" id="UP001500218">
    <property type="component" value="Unassembled WGS sequence"/>
</dbReference>
<gene>
    <name evidence="1" type="ORF">GCM10009682_64200</name>
</gene>
<name>A0ABN2MV85_9ACTN</name>
<evidence type="ECO:0008006" key="3">
    <source>
        <dbReference type="Google" id="ProtNLM"/>
    </source>
</evidence>
<dbReference type="EMBL" id="BAAALT010000371">
    <property type="protein sequence ID" value="GAA1839200.1"/>
    <property type="molecule type" value="Genomic_DNA"/>
</dbReference>
<protein>
    <recommendedName>
        <fullName evidence="3">Thioredoxin family protein</fullName>
    </recommendedName>
</protein>
<evidence type="ECO:0000313" key="1">
    <source>
        <dbReference type="EMBL" id="GAA1839200.1"/>
    </source>
</evidence>
<proteinExistence type="predicted"/>
<organism evidence="1 2">
    <name type="scientific">Luedemannella flava</name>
    <dbReference type="NCBI Taxonomy" id="349316"/>
    <lineage>
        <taxon>Bacteria</taxon>
        <taxon>Bacillati</taxon>
        <taxon>Actinomycetota</taxon>
        <taxon>Actinomycetes</taxon>
        <taxon>Micromonosporales</taxon>
        <taxon>Micromonosporaceae</taxon>
        <taxon>Luedemannella</taxon>
    </lineage>
</organism>
<evidence type="ECO:0000313" key="2">
    <source>
        <dbReference type="Proteomes" id="UP001500218"/>
    </source>
</evidence>